<evidence type="ECO:0000313" key="7">
    <source>
        <dbReference type="Proteomes" id="UP001054902"/>
    </source>
</evidence>
<evidence type="ECO:0000256" key="3">
    <source>
        <dbReference type="ARBA" id="ARBA00022833"/>
    </source>
</evidence>
<dbReference type="InterPro" id="IPR011057">
    <property type="entry name" value="Mss4-like_sf"/>
</dbReference>
<dbReference type="AlphaFoldDB" id="A0AAD3HE08"/>
<feature type="domain" description="CENP-V/GFA" evidence="5">
    <location>
        <begin position="81"/>
        <end position="191"/>
    </location>
</feature>
<feature type="compositionally biased region" description="Basic and acidic residues" evidence="4">
    <location>
        <begin position="439"/>
        <end position="449"/>
    </location>
</feature>
<dbReference type="EMBL" id="BLLK01000069">
    <property type="protein sequence ID" value="GFH59719.1"/>
    <property type="molecule type" value="Genomic_DNA"/>
</dbReference>
<sequence>MSHNGLSLDRTLGTVASASLALGLYRVLSKAIKSDGGKVSNSNLLHLVKVCLGSLMLGKSNALQDIEDMEEMVHTGELVKFQGSCHCRSVLFTLRAPETIIAKDCQGKIRYPHYKTTAESFQLIAGTKYLSVYYVNLPKASTAAEPIVAAHTFCSRCGVHILRAPNSNTDKLEVNTNCLESQSSIKEIRYDSTTNVNALGSGRAIEAKLNRHNTPNHHLMKLDDDEKSWMEDETFLKSMQRPVNVPTYKGTPATSENSSGILLAAESEDDVMSVSDVSSLHSRISHRSSRSRVSHYSTSYNARSMSMNDNASISGWAVGSALKSSDNMSVSNLSTRSRLYDNDGGISLPNLPYVEKTPLKSNANLPPSALLKDKLKHYMKKHNNSSSSRRRANRTESIEEETPSLDARLSESLSNDTKGLEKTQESTLTLTDSGNFEIRVGRSEYSETE</sequence>
<dbReference type="Gene3D" id="2.170.150.70">
    <property type="match status" value="1"/>
</dbReference>
<evidence type="ECO:0000259" key="5">
    <source>
        <dbReference type="PROSITE" id="PS51891"/>
    </source>
</evidence>
<accession>A0AAD3HE08</accession>
<dbReference type="GO" id="GO:0046872">
    <property type="term" value="F:metal ion binding"/>
    <property type="evidence" value="ECO:0007669"/>
    <property type="project" value="UniProtKB-KW"/>
</dbReference>
<keyword evidence="7" id="KW-1185">Reference proteome</keyword>
<feature type="compositionally biased region" description="Basic residues" evidence="4">
    <location>
        <begin position="380"/>
        <end position="392"/>
    </location>
</feature>
<dbReference type="Proteomes" id="UP001054902">
    <property type="component" value="Unassembled WGS sequence"/>
</dbReference>
<dbReference type="SUPFAM" id="SSF51316">
    <property type="entry name" value="Mss4-like"/>
    <property type="match status" value="1"/>
</dbReference>
<proteinExistence type="inferred from homology"/>
<organism evidence="6 7">
    <name type="scientific">Chaetoceros tenuissimus</name>
    <dbReference type="NCBI Taxonomy" id="426638"/>
    <lineage>
        <taxon>Eukaryota</taxon>
        <taxon>Sar</taxon>
        <taxon>Stramenopiles</taxon>
        <taxon>Ochrophyta</taxon>
        <taxon>Bacillariophyta</taxon>
        <taxon>Coscinodiscophyceae</taxon>
        <taxon>Chaetocerotophycidae</taxon>
        <taxon>Chaetocerotales</taxon>
        <taxon>Chaetocerotaceae</taxon>
        <taxon>Chaetoceros</taxon>
    </lineage>
</organism>
<dbReference type="PANTHER" id="PTHR28620">
    <property type="entry name" value="CENTROMERE PROTEIN V"/>
    <property type="match status" value="1"/>
</dbReference>
<dbReference type="GO" id="GO:0016846">
    <property type="term" value="F:carbon-sulfur lyase activity"/>
    <property type="evidence" value="ECO:0007669"/>
    <property type="project" value="InterPro"/>
</dbReference>
<dbReference type="InterPro" id="IPR006913">
    <property type="entry name" value="CENP-V/GFA"/>
</dbReference>
<dbReference type="PROSITE" id="PS51891">
    <property type="entry name" value="CENP_V_GFA"/>
    <property type="match status" value="1"/>
</dbReference>
<evidence type="ECO:0000313" key="6">
    <source>
        <dbReference type="EMBL" id="GFH59719.1"/>
    </source>
</evidence>
<protein>
    <recommendedName>
        <fullName evidence="5">CENP-V/GFA domain-containing protein</fullName>
    </recommendedName>
</protein>
<gene>
    <name evidence="6" type="ORF">CTEN210_16195</name>
</gene>
<evidence type="ECO:0000256" key="4">
    <source>
        <dbReference type="SAM" id="MobiDB-lite"/>
    </source>
</evidence>
<dbReference type="InterPro" id="IPR052355">
    <property type="entry name" value="CENP-V-like"/>
</dbReference>
<feature type="region of interest" description="Disordered" evidence="4">
    <location>
        <begin position="380"/>
        <end position="449"/>
    </location>
</feature>
<comment type="caution">
    <text evidence="6">The sequence shown here is derived from an EMBL/GenBank/DDBJ whole genome shotgun (WGS) entry which is preliminary data.</text>
</comment>
<name>A0AAD3HE08_9STRA</name>
<dbReference type="PANTHER" id="PTHR28620:SF1">
    <property type="entry name" value="CENP-V_GFA DOMAIN-CONTAINING PROTEIN"/>
    <property type="match status" value="1"/>
</dbReference>
<keyword evidence="2" id="KW-0479">Metal-binding</keyword>
<feature type="compositionally biased region" description="Polar residues" evidence="4">
    <location>
        <begin position="425"/>
        <end position="434"/>
    </location>
</feature>
<evidence type="ECO:0000256" key="1">
    <source>
        <dbReference type="ARBA" id="ARBA00005495"/>
    </source>
</evidence>
<comment type="similarity">
    <text evidence="1">Belongs to the Gfa family.</text>
</comment>
<keyword evidence="3" id="KW-0862">Zinc</keyword>
<evidence type="ECO:0000256" key="2">
    <source>
        <dbReference type="ARBA" id="ARBA00022723"/>
    </source>
</evidence>
<reference evidence="6 7" key="1">
    <citation type="journal article" date="2021" name="Sci. Rep.">
        <title>The genome of the diatom Chaetoceros tenuissimus carries an ancient integrated fragment of an extant virus.</title>
        <authorList>
            <person name="Hongo Y."/>
            <person name="Kimura K."/>
            <person name="Takaki Y."/>
            <person name="Yoshida Y."/>
            <person name="Baba S."/>
            <person name="Kobayashi G."/>
            <person name="Nagasaki K."/>
            <person name="Hano T."/>
            <person name="Tomaru Y."/>
        </authorList>
    </citation>
    <scope>NUCLEOTIDE SEQUENCE [LARGE SCALE GENOMIC DNA]</scope>
    <source>
        <strain evidence="6 7">NIES-3715</strain>
    </source>
</reference>